<evidence type="ECO:0000313" key="3">
    <source>
        <dbReference type="EMBL" id="KAJ7416550.1"/>
    </source>
</evidence>
<evidence type="ECO:0000256" key="1">
    <source>
        <dbReference type="ARBA" id="ARBA00023054"/>
    </source>
</evidence>
<evidence type="ECO:0000313" key="4">
    <source>
        <dbReference type="Proteomes" id="UP001145742"/>
    </source>
</evidence>
<dbReference type="EMBL" id="WHWB01033830">
    <property type="protein sequence ID" value="KAJ7416550.1"/>
    <property type="molecule type" value="Genomic_DNA"/>
</dbReference>
<dbReference type="SUPFAM" id="SSF74853">
    <property type="entry name" value="Lamin A/C globular tail domain"/>
    <property type="match status" value="1"/>
</dbReference>
<feature type="domain" description="LTD" evidence="2">
    <location>
        <begin position="1"/>
        <end position="101"/>
    </location>
</feature>
<proteinExistence type="predicted"/>
<dbReference type="Gene3D" id="2.60.40.1260">
    <property type="entry name" value="Lamin Tail domain"/>
    <property type="match status" value="1"/>
</dbReference>
<accession>A0ABQ9DCG4</accession>
<dbReference type="InterPro" id="IPR001322">
    <property type="entry name" value="Lamin_tail_dom"/>
</dbReference>
<name>A0ABQ9DCG4_9PASS</name>
<dbReference type="Proteomes" id="UP001145742">
    <property type="component" value="Unassembled WGS sequence"/>
</dbReference>
<evidence type="ECO:0000259" key="2">
    <source>
        <dbReference type="PROSITE" id="PS51841"/>
    </source>
</evidence>
<gene>
    <name evidence="3" type="ORF">WISP_70520</name>
</gene>
<organism evidence="3 4">
    <name type="scientific">Willisornis vidua</name>
    <name type="common">Xingu scale-backed antbird</name>
    <dbReference type="NCBI Taxonomy" id="1566151"/>
    <lineage>
        <taxon>Eukaryota</taxon>
        <taxon>Metazoa</taxon>
        <taxon>Chordata</taxon>
        <taxon>Craniata</taxon>
        <taxon>Vertebrata</taxon>
        <taxon>Euteleostomi</taxon>
        <taxon>Archelosauria</taxon>
        <taxon>Archosauria</taxon>
        <taxon>Dinosauria</taxon>
        <taxon>Saurischia</taxon>
        <taxon>Theropoda</taxon>
        <taxon>Coelurosauria</taxon>
        <taxon>Aves</taxon>
        <taxon>Neognathae</taxon>
        <taxon>Neoaves</taxon>
        <taxon>Telluraves</taxon>
        <taxon>Australaves</taxon>
        <taxon>Passeriformes</taxon>
        <taxon>Thamnophilidae</taxon>
        <taxon>Willisornis</taxon>
    </lineage>
</organism>
<protein>
    <recommendedName>
        <fullName evidence="2">LTD domain-containing protein</fullName>
    </recommendedName>
</protein>
<dbReference type="PANTHER" id="PTHR45721">
    <property type="entry name" value="LAMIN DM0-RELATED"/>
    <property type="match status" value="1"/>
</dbReference>
<dbReference type="Pfam" id="PF00932">
    <property type="entry name" value="LTD"/>
    <property type="match status" value="1"/>
</dbReference>
<keyword evidence="1" id="KW-0175">Coiled coil</keyword>
<dbReference type="InterPro" id="IPR036415">
    <property type="entry name" value="Lamin_tail_dom_sf"/>
</dbReference>
<keyword evidence="4" id="KW-1185">Reference proteome</keyword>
<comment type="caution">
    <text evidence="3">The sequence shown here is derived from an EMBL/GenBank/DDBJ whole genome shotgun (WGS) entry which is preliminary data.</text>
</comment>
<dbReference type="PROSITE" id="PS51841">
    <property type="entry name" value="LTD"/>
    <property type="match status" value="1"/>
</dbReference>
<sequence>MGSWQIKRQNGDDPPITYRFPPKFTLKAGQVVTVSHCLVEDPAEILNPAGLQIWASGAGATHSPPSNLVWKAQSSWGSGDSLRTALINSNGEEVAMRKLVRTVIINDDEDEDEDEMSIHHRHHHGSCSGSGDPGEYNLRSRTVVCGTCGQPADKAGTQNAGINTMSSGSSTSSVTVTRSYRSMGDSGIGLGDSLVTRNYLLGNSSPRRQAQAVQNCSIM</sequence>
<reference evidence="3" key="1">
    <citation type="submission" date="2019-10" db="EMBL/GenBank/DDBJ databases">
        <authorList>
            <person name="Soares A.E.R."/>
            <person name="Aleixo A."/>
            <person name="Schneider P."/>
            <person name="Miyaki C.Y."/>
            <person name="Schneider M.P."/>
            <person name="Mello C."/>
            <person name="Vasconcelos A.T.R."/>
        </authorList>
    </citation>
    <scope>NUCLEOTIDE SEQUENCE</scope>
    <source>
        <tissue evidence="3">Muscle</tissue>
    </source>
</reference>
<dbReference type="PANTHER" id="PTHR45721:SF5">
    <property type="entry name" value="PRELAMIN-A_C"/>
    <property type="match status" value="1"/>
</dbReference>